<dbReference type="FunFam" id="3.40.1440.10:FF:000001">
    <property type="entry name" value="UvrABC system protein C"/>
    <property type="match status" value="1"/>
</dbReference>
<dbReference type="RefSeq" id="WP_110450673.1">
    <property type="nucleotide sequence ID" value="NZ_CP029479.1"/>
</dbReference>
<dbReference type="SUPFAM" id="SSF46600">
    <property type="entry name" value="C-terminal UvrC-binding domain of UvrB"/>
    <property type="match status" value="1"/>
</dbReference>
<dbReference type="PROSITE" id="PS50165">
    <property type="entry name" value="UVRC"/>
    <property type="match status" value="1"/>
</dbReference>
<dbReference type="GO" id="GO:0005737">
    <property type="term" value="C:cytoplasm"/>
    <property type="evidence" value="ECO:0007669"/>
    <property type="project" value="UniProtKB-SubCell"/>
</dbReference>
<dbReference type="InterPro" id="IPR001162">
    <property type="entry name" value="UvrC_RNase_H_dom"/>
</dbReference>
<evidence type="ECO:0000259" key="8">
    <source>
        <dbReference type="PROSITE" id="PS50151"/>
    </source>
</evidence>
<evidence type="ECO:0000256" key="2">
    <source>
        <dbReference type="ARBA" id="ARBA00022763"/>
    </source>
</evidence>
<sequence length="628" mass="69418">MSPDAEPHALAEGAPLTGAALIRDQVRRLPDGPGVYRMIGEGGEVLYVGKARSLKKRVLQYAQGRFHTQRIALMVDLTRGMEFVTTRTETDALLLEINLIKQMKPRFNVLLRDDKSFPEIVIRRDHPAAQLRKHRGAHTLRGDYFGPFASANAVNRTLNTLQKAFLLRSCTDSVYEGRTRPCMLHQIRRCAAPCTGAISLEDYAALVDQAEDFLRGRSRAVMTRLSEAMQAASDDMEFEQAARLRDRIRALAAVSQETLVNPESLEEADVFALHSDGGQACVQVFFFRAGQNWGNRAYFPRIDRTDPDPAILAAFIGQFYDDRPIPKLILASCEPEEVDLLAEAFSLKSGRKVEIRRPERGEKRALVDEALTNAREALGRRLAEGSAQSKLLTGVAEAFGLDAPPQRIEVYDNSHIMGTNAVGGMIVAGPEGFQKAQYRKFNIRSTELTPGDDYGMMREVLRRRFGRLVREGGSGETTVRPDLVLIDGGGGQLGAALEVLTELGVDDIPVVGVAKGPDRDAGLERFFLPGQPPFMLEPKSPVLYFLQRLRDEAHRYAIGSHRARRAADLRRNPLDEIDGIGPGRKRALLHAFGSAAGVARASADDLEKVDGVSRALAERIFAAFHKER</sequence>
<dbReference type="InterPro" id="IPR010994">
    <property type="entry name" value="RuvA_2-like"/>
</dbReference>
<comment type="subunit">
    <text evidence="7">Interacts with UvrB in an incision complex.</text>
</comment>
<dbReference type="Pfam" id="PF22920">
    <property type="entry name" value="UvrC_RNaseH"/>
    <property type="match status" value="1"/>
</dbReference>
<keyword evidence="5 7" id="KW-0234">DNA repair</keyword>
<name>A0A2Z3HQM9_9CAUL</name>
<dbReference type="Pfam" id="PF08459">
    <property type="entry name" value="UvrC_RNaseH_dom"/>
    <property type="match status" value="1"/>
</dbReference>
<comment type="similarity">
    <text evidence="7">Belongs to the UvrC family.</text>
</comment>
<dbReference type="InterPro" id="IPR003583">
    <property type="entry name" value="Hlx-hairpin-Hlx_DNA-bd_motif"/>
</dbReference>
<dbReference type="Pfam" id="PF14520">
    <property type="entry name" value="HHH_5"/>
    <property type="match status" value="1"/>
</dbReference>
<evidence type="ECO:0000256" key="5">
    <source>
        <dbReference type="ARBA" id="ARBA00023204"/>
    </source>
</evidence>
<dbReference type="GO" id="GO:0009381">
    <property type="term" value="F:excinuclease ABC activity"/>
    <property type="evidence" value="ECO:0007669"/>
    <property type="project" value="UniProtKB-UniRule"/>
</dbReference>
<proteinExistence type="inferred from homology"/>
<dbReference type="InterPro" id="IPR001943">
    <property type="entry name" value="UVR_dom"/>
</dbReference>
<dbReference type="SUPFAM" id="SSF82771">
    <property type="entry name" value="GIY-YIG endonuclease"/>
    <property type="match status" value="1"/>
</dbReference>
<dbReference type="Gene3D" id="3.40.1440.10">
    <property type="entry name" value="GIY-YIG endonuclease"/>
    <property type="match status" value="1"/>
</dbReference>
<comment type="subcellular location">
    <subcellularLocation>
        <location evidence="7">Cytoplasm</location>
    </subcellularLocation>
</comment>
<dbReference type="GO" id="GO:0006289">
    <property type="term" value="P:nucleotide-excision repair"/>
    <property type="evidence" value="ECO:0007669"/>
    <property type="project" value="UniProtKB-UniRule"/>
</dbReference>
<dbReference type="OrthoDB" id="9804933at2"/>
<dbReference type="GO" id="GO:0003677">
    <property type="term" value="F:DNA binding"/>
    <property type="evidence" value="ECO:0007669"/>
    <property type="project" value="UniProtKB-UniRule"/>
</dbReference>
<evidence type="ECO:0000313" key="11">
    <source>
        <dbReference type="EMBL" id="AWM78107.1"/>
    </source>
</evidence>
<dbReference type="PANTHER" id="PTHR30562:SF1">
    <property type="entry name" value="UVRABC SYSTEM PROTEIN C"/>
    <property type="match status" value="1"/>
</dbReference>
<dbReference type="KEGG" id="phb:HYN04_10290"/>
<keyword evidence="1 7" id="KW-0963">Cytoplasm</keyword>
<dbReference type="Gene3D" id="1.10.150.20">
    <property type="entry name" value="5' to 3' exonuclease, C-terminal subdomain"/>
    <property type="match status" value="1"/>
</dbReference>
<feature type="domain" description="UVR" evidence="8">
    <location>
        <begin position="219"/>
        <end position="254"/>
    </location>
</feature>
<dbReference type="GO" id="GO:0009432">
    <property type="term" value="P:SOS response"/>
    <property type="evidence" value="ECO:0007669"/>
    <property type="project" value="UniProtKB-UniRule"/>
</dbReference>
<dbReference type="GO" id="GO:0009380">
    <property type="term" value="C:excinuclease repair complex"/>
    <property type="evidence" value="ECO:0007669"/>
    <property type="project" value="InterPro"/>
</dbReference>
<dbReference type="PANTHER" id="PTHR30562">
    <property type="entry name" value="UVRC/OXIDOREDUCTASE"/>
    <property type="match status" value="1"/>
</dbReference>
<dbReference type="Gene3D" id="4.10.860.10">
    <property type="entry name" value="UVR domain"/>
    <property type="match status" value="1"/>
</dbReference>
<dbReference type="Pfam" id="PF02151">
    <property type="entry name" value="UVR"/>
    <property type="match status" value="1"/>
</dbReference>
<dbReference type="SMART" id="SM00465">
    <property type="entry name" value="GIYc"/>
    <property type="match status" value="1"/>
</dbReference>
<evidence type="ECO:0000256" key="3">
    <source>
        <dbReference type="ARBA" id="ARBA00022769"/>
    </source>
</evidence>
<dbReference type="InterPro" id="IPR038476">
    <property type="entry name" value="UvrC_RNase_H_dom_sf"/>
</dbReference>
<dbReference type="Pfam" id="PF01541">
    <property type="entry name" value="GIY-YIG"/>
    <property type="match status" value="1"/>
</dbReference>
<dbReference type="AlphaFoldDB" id="A0A2Z3HQM9"/>
<accession>A0A2Z3HQM9</accession>
<keyword evidence="2 7" id="KW-0227">DNA damage</keyword>
<evidence type="ECO:0000256" key="7">
    <source>
        <dbReference type="HAMAP-Rule" id="MF_00203"/>
    </source>
</evidence>
<dbReference type="SMART" id="SM00278">
    <property type="entry name" value="HhH1"/>
    <property type="match status" value="2"/>
</dbReference>
<dbReference type="EMBL" id="CP029479">
    <property type="protein sequence ID" value="AWM78107.1"/>
    <property type="molecule type" value="Genomic_DNA"/>
</dbReference>
<dbReference type="PROSITE" id="PS50164">
    <property type="entry name" value="GIY_YIG"/>
    <property type="match status" value="1"/>
</dbReference>
<dbReference type="Proteomes" id="UP000247763">
    <property type="component" value="Chromosome"/>
</dbReference>
<evidence type="ECO:0000259" key="10">
    <source>
        <dbReference type="PROSITE" id="PS50165"/>
    </source>
</evidence>
<dbReference type="NCBIfam" id="TIGR00194">
    <property type="entry name" value="uvrC"/>
    <property type="match status" value="1"/>
</dbReference>
<dbReference type="InterPro" id="IPR004791">
    <property type="entry name" value="UvrC"/>
</dbReference>
<evidence type="ECO:0000259" key="9">
    <source>
        <dbReference type="PROSITE" id="PS50164"/>
    </source>
</evidence>
<dbReference type="HAMAP" id="MF_00203">
    <property type="entry name" value="UvrC"/>
    <property type="match status" value="1"/>
</dbReference>
<comment type="function">
    <text evidence="7">The UvrABC repair system catalyzes the recognition and processing of DNA lesions. UvrC both incises the 5' and 3' sides of the lesion. The N-terminal half is responsible for the 3' incision and the C-terminal half is responsible for the 5' incision.</text>
</comment>
<protein>
    <recommendedName>
        <fullName evidence="7">UvrABC system protein C</fullName>
        <shortName evidence="7">Protein UvrC</shortName>
    </recommendedName>
    <alternativeName>
        <fullName evidence="7">Excinuclease ABC subunit C</fullName>
    </alternativeName>
</protein>
<dbReference type="InterPro" id="IPR000305">
    <property type="entry name" value="GIY-YIG_endonuc"/>
</dbReference>
<dbReference type="Gene3D" id="3.30.420.340">
    <property type="entry name" value="UvrC, RNAse H endonuclease domain"/>
    <property type="match status" value="1"/>
</dbReference>
<evidence type="ECO:0000313" key="12">
    <source>
        <dbReference type="Proteomes" id="UP000247763"/>
    </source>
</evidence>
<keyword evidence="4 7" id="KW-0267">Excision nuclease</keyword>
<reference evidence="12" key="1">
    <citation type="submission" date="2018-05" db="EMBL/GenBank/DDBJ databases">
        <title>Genome sequencing of Phenylobacterium sp. HYN0004.</title>
        <authorList>
            <person name="Yi H."/>
            <person name="Baek C."/>
        </authorList>
    </citation>
    <scope>NUCLEOTIDE SEQUENCE [LARGE SCALE GENOMIC DNA]</scope>
    <source>
        <strain evidence="12">HYN0004</strain>
    </source>
</reference>
<dbReference type="FunFam" id="3.30.420.340:FF:000001">
    <property type="entry name" value="UvrABC system protein C"/>
    <property type="match status" value="1"/>
</dbReference>
<keyword evidence="3 7" id="KW-0228">DNA excision</keyword>
<dbReference type="PROSITE" id="PS50151">
    <property type="entry name" value="UVR"/>
    <property type="match status" value="1"/>
</dbReference>
<dbReference type="InterPro" id="IPR047296">
    <property type="entry name" value="GIY-YIG_UvrC_Cho"/>
</dbReference>
<feature type="domain" description="UvrC family homology region profile" evidence="10">
    <location>
        <begin position="270"/>
        <end position="500"/>
    </location>
</feature>
<dbReference type="NCBIfam" id="NF001824">
    <property type="entry name" value="PRK00558.1-5"/>
    <property type="match status" value="1"/>
</dbReference>
<organism evidence="11 12">
    <name type="scientific">Phenylobacterium parvum</name>
    <dbReference type="NCBI Taxonomy" id="2201350"/>
    <lineage>
        <taxon>Bacteria</taxon>
        <taxon>Pseudomonadati</taxon>
        <taxon>Pseudomonadota</taxon>
        <taxon>Alphaproteobacteria</taxon>
        <taxon>Caulobacterales</taxon>
        <taxon>Caulobacteraceae</taxon>
        <taxon>Phenylobacterium</taxon>
    </lineage>
</organism>
<dbReference type="InterPro" id="IPR035901">
    <property type="entry name" value="GIY-YIG_endonuc_sf"/>
</dbReference>
<dbReference type="SUPFAM" id="SSF47781">
    <property type="entry name" value="RuvA domain 2-like"/>
    <property type="match status" value="1"/>
</dbReference>
<gene>
    <name evidence="7" type="primary">uvrC</name>
    <name evidence="11" type="ORF">HYN04_10290</name>
</gene>
<feature type="domain" description="GIY-YIG" evidence="9">
    <location>
        <begin position="31"/>
        <end position="109"/>
    </location>
</feature>
<dbReference type="CDD" id="cd10434">
    <property type="entry name" value="GIY-YIG_UvrC_Cho"/>
    <property type="match status" value="1"/>
</dbReference>
<keyword evidence="6 7" id="KW-0742">SOS response</keyword>
<keyword evidence="12" id="KW-1185">Reference proteome</keyword>
<evidence type="ECO:0000256" key="6">
    <source>
        <dbReference type="ARBA" id="ARBA00023236"/>
    </source>
</evidence>
<dbReference type="InterPro" id="IPR050066">
    <property type="entry name" value="UvrABC_protein_C"/>
</dbReference>
<dbReference type="InterPro" id="IPR036876">
    <property type="entry name" value="UVR_dom_sf"/>
</dbReference>
<evidence type="ECO:0000256" key="1">
    <source>
        <dbReference type="ARBA" id="ARBA00022490"/>
    </source>
</evidence>
<evidence type="ECO:0000256" key="4">
    <source>
        <dbReference type="ARBA" id="ARBA00022881"/>
    </source>
</evidence>